<dbReference type="PANTHER" id="PTHR39338:SF6">
    <property type="entry name" value="BLL5662 PROTEIN"/>
    <property type="match status" value="1"/>
</dbReference>
<dbReference type="InterPro" id="IPR036465">
    <property type="entry name" value="vWFA_dom_sf"/>
</dbReference>
<comment type="caution">
    <text evidence="2">The sequence shown here is derived from an EMBL/GenBank/DDBJ whole genome shotgun (WGS) entry which is preliminary data.</text>
</comment>
<name>A0ABD5SK36_9EURY</name>
<feature type="region of interest" description="Disordered" evidence="1">
    <location>
        <begin position="145"/>
        <end position="178"/>
    </location>
</feature>
<dbReference type="CDD" id="cd00198">
    <property type="entry name" value="vWFA"/>
    <property type="match status" value="1"/>
</dbReference>
<dbReference type="Gene3D" id="3.40.50.410">
    <property type="entry name" value="von Willebrand factor, type A domain"/>
    <property type="match status" value="1"/>
</dbReference>
<evidence type="ECO:0000313" key="3">
    <source>
        <dbReference type="Proteomes" id="UP001596383"/>
    </source>
</evidence>
<dbReference type="PANTHER" id="PTHR39338">
    <property type="entry name" value="BLL5662 PROTEIN-RELATED"/>
    <property type="match status" value="1"/>
</dbReference>
<accession>A0ABD5SK36</accession>
<organism evidence="2 3">
    <name type="scientific">Natrinema soli</name>
    <dbReference type="NCBI Taxonomy" id="1930624"/>
    <lineage>
        <taxon>Archaea</taxon>
        <taxon>Methanobacteriati</taxon>
        <taxon>Methanobacteriota</taxon>
        <taxon>Stenosarchaea group</taxon>
        <taxon>Halobacteria</taxon>
        <taxon>Halobacteriales</taxon>
        <taxon>Natrialbaceae</taxon>
        <taxon>Natrinema</taxon>
    </lineage>
</organism>
<dbReference type="AlphaFoldDB" id="A0ABD5SK36"/>
<feature type="compositionally biased region" description="Low complexity" evidence="1">
    <location>
        <begin position="109"/>
        <end position="118"/>
    </location>
</feature>
<dbReference type="EMBL" id="JBHSWV010000132">
    <property type="protein sequence ID" value="MFC6765244.1"/>
    <property type="molecule type" value="Genomic_DNA"/>
</dbReference>
<dbReference type="SUPFAM" id="SSF53300">
    <property type="entry name" value="vWA-like"/>
    <property type="match status" value="1"/>
</dbReference>
<feature type="compositionally biased region" description="Polar residues" evidence="1">
    <location>
        <begin position="155"/>
        <end position="165"/>
    </location>
</feature>
<sequence>MSERADETDVDIHDHVRTELVRFVRELRRSGATVPANAGTTAARAIVEVGLEDRGRVRTALRASLLTDDEDFDAFDRLFETFWRRLTRGLEDGRPSAPIDDGLEAALESPGDPNADGDGSNGSGGLEDANRVTGRSLAESFAAAVPDAAEDDGSGATTALYSPSGSDEAVDGRLPTDSRGLATPFRDLTRVLGGLRGRRFQSGTDRADIRRALRASVSTGGTVLSVPKQDRRRTAVRAVLLVDVSRSVLDTVDRGFLIEFLRRARRDWRDARVFFFDEDLREVTDSLDAESAATALEALEAAEAAWGGGTRIGRSFEQLRETEPETVDRRTVVFVVSDGLERGDVDALERELSWIDRRAERVLWLNPLATTPSYEPTARGMAAAVPYLDGLFAFAGPDDVTELARQLRQMDVGGRIGYEFDARSNRRTTT</sequence>
<dbReference type="Proteomes" id="UP001596383">
    <property type="component" value="Unassembled WGS sequence"/>
</dbReference>
<protein>
    <submittedName>
        <fullName evidence="2">VWA domain-containing protein</fullName>
    </submittedName>
</protein>
<dbReference type="Pfam" id="PF05762">
    <property type="entry name" value="VWA_CoxE"/>
    <property type="match status" value="1"/>
</dbReference>
<feature type="region of interest" description="Disordered" evidence="1">
    <location>
        <begin position="90"/>
        <end position="129"/>
    </location>
</feature>
<reference evidence="2 3" key="1">
    <citation type="journal article" date="2019" name="Int. J. Syst. Evol. Microbiol.">
        <title>The Global Catalogue of Microorganisms (GCM) 10K type strain sequencing project: providing services to taxonomists for standard genome sequencing and annotation.</title>
        <authorList>
            <consortium name="The Broad Institute Genomics Platform"/>
            <consortium name="The Broad Institute Genome Sequencing Center for Infectious Disease"/>
            <person name="Wu L."/>
            <person name="Ma J."/>
        </authorList>
    </citation>
    <scope>NUCLEOTIDE SEQUENCE [LARGE SCALE GENOMIC DNA]</scope>
    <source>
        <strain evidence="2 3">LMG 29247</strain>
    </source>
</reference>
<gene>
    <name evidence="2" type="ORF">ACFQE6_09605</name>
</gene>
<dbReference type="InterPro" id="IPR008912">
    <property type="entry name" value="Uncharacterised_CoxE"/>
</dbReference>
<evidence type="ECO:0000313" key="2">
    <source>
        <dbReference type="EMBL" id="MFC6765244.1"/>
    </source>
</evidence>
<evidence type="ECO:0000256" key="1">
    <source>
        <dbReference type="SAM" id="MobiDB-lite"/>
    </source>
</evidence>
<proteinExistence type="predicted"/>
<dbReference type="RefSeq" id="WP_273738278.1">
    <property type="nucleotide sequence ID" value="NZ_JAQIVI010000132.1"/>
</dbReference>
<keyword evidence="3" id="KW-1185">Reference proteome</keyword>